<dbReference type="OrthoDB" id="97987at2759"/>
<keyword evidence="3" id="KW-1185">Reference proteome</keyword>
<feature type="non-terminal residue" evidence="2">
    <location>
        <position position="1"/>
    </location>
</feature>
<organism evidence="2 3">
    <name type="scientific">Achlya hypogyna</name>
    <name type="common">Oomycete</name>
    <name type="synonym">Protoachlya hypogyna</name>
    <dbReference type="NCBI Taxonomy" id="1202772"/>
    <lineage>
        <taxon>Eukaryota</taxon>
        <taxon>Sar</taxon>
        <taxon>Stramenopiles</taxon>
        <taxon>Oomycota</taxon>
        <taxon>Saprolegniomycetes</taxon>
        <taxon>Saprolegniales</taxon>
        <taxon>Achlyaceae</taxon>
        <taxon>Achlya</taxon>
    </lineage>
</organism>
<dbReference type="GO" id="GO:0003677">
    <property type="term" value="F:DNA binding"/>
    <property type="evidence" value="ECO:0007669"/>
    <property type="project" value="TreeGrafter"/>
</dbReference>
<evidence type="ECO:0000259" key="1">
    <source>
        <dbReference type="Pfam" id="PF03184"/>
    </source>
</evidence>
<dbReference type="InterPro" id="IPR004875">
    <property type="entry name" value="DDE_SF_endonuclease_dom"/>
</dbReference>
<dbReference type="Pfam" id="PF03184">
    <property type="entry name" value="DDE_1"/>
    <property type="match status" value="1"/>
</dbReference>
<comment type="caution">
    <text evidence="2">The sequence shown here is derived from an EMBL/GenBank/DDBJ whole genome shotgun (WGS) entry which is preliminary data.</text>
</comment>
<dbReference type="STRING" id="1202772.A0A1V9YRK5"/>
<sequence length="227" mass="25589">CVLNVDETGIYYDSPPRYAWVAKNETPAIKECEKHSTSVTAVLAVRQNGTKLPIMFNVKACPGGTIENTELDDYPEGHLYAVQRNGWMDRKTWDIYLRRVLQPHVSEDSVILLDGFDAHKTPASRSFIETELQSKIALHPSNSTQVCQPLDVGVMGPFKQKLRRLWLEEQVDASLDPALDDDELTPAEKRLKTIERAIAAWESISEETVRKSFKKAIPVPDVLEVSI</sequence>
<dbReference type="PANTHER" id="PTHR19303">
    <property type="entry name" value="TRANSPOSON"/>
    <property type="match status" value="1"/>
</dbReference>
<dbReference type="AlphaFoldDB" id="A0A1V9YRK5"/>
<dbReference type="InterPro" id="IPR050863">
    <property type="entry name" value="CenT-Element_Derived"/>
</dbReference>
<dbReference type="Proteomes" id="UP000243579">
    <property type="component" value="Unassembled WGS sequence"/>
</dbReference>
<accession>A0A1V9YRK5</accession>
<protein>
    <recommendedName>
        <fullName evidence="1">DDE-1 domain-containing protein</fullName>
    </recommendedName>
</protein>
<dbReference type="EMBL" id="JNBR01001403">
    <property type="protein sequence ID" value="OQR88203.1"/>
    <property type="molecule type" value="Genomic_DNA"/>
</dbReference>
<gene>
    <name evidence="2" type="ORF">ACHHYP_07143</name>
</gene>
<reference evidence="2 3" key="1">
    <citation type="journal article" date="2014" name="Genome Biol. Evol.">
        <title>The secreted proteins of Achlya hypogyna and Thraustotheca clavata identify the ancestral oomycete secretome and reveal gene acquisitions by horizontal gene transfer.</title>
        <authorList>
            <person name="Misner I."/>
            <person name="Blouin N."/>
            <person name="Leonard G."/>
            <person name="Richards T.A."/>
            <person name="Lane C.E."/>
        </authorList>
    </citation>
    <scope>NUCLEOTIDE SEQUENCE [LARGE SCALE GENOMIC DNA]</scope>
    <source>
        <strain evidence="2 3">ATCC 48635</strain>
    </source>
</reference>
<dbReference type="PANTHER" id="PTHR19303:SF57">
    <property type="entry name" value="HTH CENPB-TYPE DOMAIN-CONTAINING PROTEIN"/>
    <property type="match status" value="1"/>
</dbReference>
<proteinExistence type="predicted"/>
<name>A0A1V9YRK5_ACHHY</name>
<evidence type="ECO:0000313" key="2">
    <source>
        <dbReference type="EMBL" id="OQR88203.1"/>
    </source>
</evidence>
<dbReference type="InterPro" id="IPR036397">
    <property type="entry name" value="RNaseH_sf"/>
</dbReference>
<dbReference type="Gene3D" id="3.30.420.10">
    <property type="entry name" value="Ribonuclease H-like superfamily/Ribonuclease H"/>
    <property type="match status" value="1"/>
</dbReference>
<dbReference type="GO" id="GO:0005634">
    <property type="term" value="C:nucleus"/>
    <property type="evidence" value="ECO:0007669"/>
    <property type="project" value="TreeGrafter"/>
</dbReference>
<feature type="domain" description="DDE-1" evidence="1">
    <location>
        <begin position="40"/>
        <end position="213"/>
    </location>
</feature>
<evidence type="ECO:0000313" key="3">
    <source>
        <dbReference type="Proteomes" id="UP000243579"/>
    </source>
</evidence>